<evidence type="ECO:0008006" key="3">
    <source>
        <dbReference type="Google" id="ProtNLM"/>
    </source>
</evidence>
<dbReference type="KEGG" id="ccro:CMC5_024340"/>
<dbReference type="InterPro" id="IPR036983">
    <property type="entry name" value="AIM24_sf"/>
</dbReference>
<dbReference type="Proteomes" id="UP000067626">
    <property type="component" value="Chromosome"/>
</dbReference>
<dbReference type="NCBIfam" id="TIGR00266">
    <property type="entry name" value="TIGR00266 family protein"/>
    <property type="match status" value="1"/>
</dbReference>
<sequence>MQHIVKYGPSFSMLQLQLNPGEVIIAEAGSMVARSTSLQMDVKLNAGRNAGFFGKLKAIFIALIRKVIGGETFFVNHFSSPQGGWVWLAPSLSGNVRHIPLQGQAMLFSAGSYLASAGDVDLKMRWGGLRAILSKEGAFFVEASGQGDLWVTSYGAIDEVYCNGTYIVDNGHIVGFDSTLDFKIRSAGGGLMGFVASGEGLVCEFQGQGRILIQSRNTSSLVSWLTPMLPP</sequence>
<dbReference type="STRING" id="52.CMC5_024340"/>
<dbReference type="RefSeq" id="WP_050430539.1">
    <property type="nucleotide sequence ID" value="NZ_CP012159.1"/>
</dbReference>
<dbReference type="PANTHER" id="PTHR43657:SF1">
    <property type="entry name" value="ALTERED INHERITANCE OF MITOCHONDRIA PROTEIN 24, MITOCHONDRIAL"/>
    <property type="match status" value="1"/>
</dbReference>
<organism evidence="1 2">
    <name type="scientific">Chondromyces crocatus</name>
    <dbReference type="NCBI Taxonomy" id="52"/>
    <lineage>
        <taxon>Bacteria</taxon>
        <taxon>Pseudomonadati</taxon>
        <taxon>Myxococcota</taxon>
        <taxon>Polyangia</taxon>
        <taxon>Polyangiales</taxon>
        <taxon>Polyangiaceae</taxon>
        <taxon>Chondromyces</taxon>
    </lineage>
</organism>
<dbReference type="Gene3D" id="3.60.160.10">
    <property type="entry name" value="Mitochondrial biogenesis AIM24"/>
    <property type="match status" value="1"/>
</dbReference>
<evidence type="ECO:0000313" key="2">
    <source>
        <dbReference type="Proteomes" id="UP000067626"/>
    </source>
</evidence>
<name>A0A0K1EBR0_CHOCO</name>
<dbReference type="AlphaFoldDB" id="A0A0K1EBR0"/>
<dbReference type="Pfam" id="PF01987">
    <property type="entry name" value="AIM24"/>
    <property type="match status" value="1"/>
</dbReference>
<dbReference type="SUPFAM" id="SSF51219">
    <property type="entry name" value="TRAP-like"/>
    <property type="match status" value="1"/>
</dbReference>
<dbReference type="PANTHER" id="PTHR43657">
    <property type="entry name" value="TRYPTOPHAN RNA-BINDING ATTENUATOR PROTEIN-LIKE PROTEIN"/>
    <property type="match status" value="1"/>
</dbReference>
<gene>
    <name evidence="1" type="ORF">CMC5_024340</name>
</gene>
<accession>A0A0K1EBR0</accession>
<reference evidence="1 2" key="1">
    <citation type="submission" date="2015-07" db="EMBL/GenBank/DDBJ databases">
        <title>Genome analysis of myxobacterium Chondromyces crocatus Cm c5 reveals a high potential for natural compound synthesis and the genetic basis for the loss of fruiting body formation.</title>
        <authorList>
            <person name="Zaburannyi N."/>
            <person name="Bunk B."/>
            <person name="Maier J."/>
            <person name="Overmann J."/>
            <person name="Mueller R."/>
        </authorList>
    </citation>
    <scope>NUCLEOTIDE SEQUENCE [LARGE SCALE GENOMIC DNA]</scope>
    <source>
        <strain evidence="1 2">Cm c5</strain>
    </source>
</reference>
<dbReference type="InterPro" id="IPR002838">
    <property type="entry name" value="AIM24"/>
</dbReference>
<dbReference type="InterPro" id="IPR016031">
    <property type="entry name" value="Trp_RNA-bd_attenuator-like_dom"/>
</dbReference>
<dbReference type="EMBL" id="CP012159">
    <property type="protein sequence ID" value="AKT38289.1"/>
    <property type="molecule type" value="Genomic_DNA"/>
</dbReference>
<dbReference type="OrthoDB" id="9779518at2"/>
<proteinExistence type="predicted"/>
<keyword evidence="2" id="KW-1185">Reference proteome</keyword>
<protein>
    <recommendedName>
        <fullName evidence="3">TIGR00266 family protein</fullName>
    </recommendedName>
</protein>
<evidence type="ECO:0000313" key="1">
    <source>
        <dbReference type="EMBL" id="AKT38289.1"/>
    </source>
</evidence>